<sequence>MPKRKACPSLDADPCGIGLLYLTADEVNMIREKLDQMKRARISGWEWVLEATDTQRCASTKRGLDTKETPAKEVKARKVAREATKAPEKAAAAKGKTPKAARKTRAAKAKAKTTEKKTAKTKERQARKAAIAAKKAEAKLVKAKEAREAKLAKAQAAERTAAKASAKAKSKTPRRPAAKGKPKATAARRNRAQPQAQAIEVDDTEVMACPLDQQGRDYMLDLIVQISEDHKRRLFESYREIVHDVHCNEVTLDFDHMTWKRRRKLQYTLEFWAAQDARAEPAGLSGADGRESVDEATGGHMGDSLRTRSSSRRWDLGG</sequence>
<dbReference type="EMBL" id="CAXAMM010007779">
    <property type="protein sequence ID" value="CAK9015308.1"/>
    <property type="molecule type" value="Genomic_DNA"/>
</dbReference>
<evidence type="ECO:0000256" key="1">
    <source>
        <dbReference type="SAM" id="MobiDB-lite"/>
    </source>
</evidence>
<feature type="compositionally biased region" description="Basic and acidic residues" evidence="1">
    <location>
        <begin position="62"/>
        <end position="88"/>
    </location>
</feature>
<evidence type="ECO:0000313" key="2">
    <source>
        <dbReference type="EMBL" id="CAK9015308.1"/>
    </source>
</evidence>
<gene>
    <name evidence="2" type="ORF">SCF082_LOCUS12706</name>
</gene>
<feature type="compositionally biased region" description="Basic and acidic residues" evidence="1">
    <location>
        <begin position="112"/>
        <end position="126"/>
    </location>
</feature>
<feature type="compositionally biased region" description="Basic residues" evidence="1">
    <location>
        <begin position="96"/>
        <end position="111"/>
    </location>
</feature>
<keyword evidence="3" id="KW-1185">Reference proteome</keyword>
<name>A0ABP0JLT6_9DINO</name>
<reference evidence="2 3" key="1">
    <citation type="submission" date="2024-02" db="EMBL/GenBank/DDBJ databases">
        <authorList>
            <person name="Chen Y."/>
            <person name="Shah S."/>
            <person name="Dougan E. K."/>
            <person name="Thang M."/>
            <person name="Chan C."/>
        </authorList>
    </citation>
    <scope>NUCLEOTIDE SEQUENCE [LARGE SCALE GENOMIC DNA]</scope>
</reference>
<accession>A0ABP0JLT6</accession>
<evidence type="ECO:0000313" key="3">
    <source>
        <dbReference type="Proteomes" id="UP001642464"/>
    </source>
</evidence>
<comment type="caution">
    <text evidence="2">The sequence shown here is derived from an EMBL/GenBank/DDBJ whole genome shotgun (WGS) entry which is preliminary data.</text>
</comment>
<feature type="region of interest" description="Disordered" evidence="1">
    <location>
        <begin position="280"/>
        <end position="318"/>
    </location>
</feature>
<protein>
    <submittedName>
        <fullName evidence="2">Uncharacterized protein</fullName>
    </submittedName>
</protein>
<dbReference type="Proteomes" id="UP001642464">
    <property type="component" value="Unassembled WGS sequence"/>
</dbReference>
<feature type="compositionally biased region" description="Basic residues" evidence="1">
    <location>
        <begin position="166"/>
        <end position="191"/>
    </location>
</feature>
<feature type="compositionally biased region" description="Low complexity" evidence="1">
    <location>
        <begin position="152"/>
        <end position="165"/>
    </location>
</feature>
<feature type="region of interest" description="Disordered" evidence="1">
    <location>
        <begin position="152"/>
        <end position="196"/>
    </location>
</feature>
<organism evidence="2 3">
    <name type="scientific">Durusdinium trenchii</name>
    <dbReference type="NCBI Taxonomy" id="1381693"/>
    <lineage>
        <taxon>Eukaryota</taxon>
        <taxon>Sar</taxon>
        <taxon>Alveolata</taxon>
        <taxon>Dinophyceae</taxon>
        <taxon>Suessiales</taxon>
        <taxon>Symbiodiniaceae</taxon>
        <taxon>Durusdinium</taxon>
    </lineage>
</organism>
<proteinExistence type="predicted"/>
<feature type="region of interest" description="Disordered" evidence="1">
    <location>
        <begin position="60"/>
        <end position="128"/>
    </location>
</feature>